<gene>
    <name evidence="2" type="ORF">EZS27_030910</name>
</gene>
<protein>
    <recommendedName>
        <fullName evidence="1">Metallo-beta-lactamase domain-containing protein</fullName>
    </recommendedName>
</protein>
<dbReference type="Pfam" id="PF14903">
    <property type="entry name" value="WG_beta_rep"/>
    <property type="match status" value="1"/>
</dbReference>
<dbReference type="PANTHER" id="PTHR30619">
    <property type="entry name" value="DNA INTERNALIZATION/COMPETENCE PROTEIN COMEC/REC2"/>
    <property type="match status" value="1"/>
</dbReference>
<dbReference type="InterPro" id="IPR032774">
    <property type="entry name" value="WG_beta_rep"/>
</dbReference>
<feature type="non-terminal residue" evidence="2">
    <location>
        <position position="1"/>
    </location>
</feature>
<dbReference type="InterPro" id="IPR036866">
    <property type="entry name" value="RibonucZ/Hydroxyglut_hydro"/>
</dbReference>
<sequence length="530" mass="60583">NFYSNMIRIFHPIGQGAFYTEQQMISGRVYTVVYDCGSITLPKQSMRNLINSFFQKKGTIDLLFISHFHADHINGIKSLLKRCKVRRVVIPLLEDDDKIVLKLDNAVRFKYDETQIIDDPENFFGEKVKVTKVQVVTEDNAEPHNINADDLSDEINADNLSDEINSGTKIKVSGSNWFYIPYNYKQEERAMQFSNALREYDMSIDDININDLGNKDLQKKLQAAYKKVNGCLNKTSMLVFAGTDLDSNIKLTSINQIPCNIPCGCLYTGDVSLKQRGFIEDLKKRLNQDFNSIGTIQIPHHGSEENWKSDILNTHMQCAVISHGIHNKYEHPSSSVFKEVITKIPFNTFCVTENPNTTCIQYIDLGGASQSMLFGIRKTNKAPSDDEIKRILDLLNSHDVESINLGICLMFTFDYRLFLDKIPMERLIKSPDYCLISLLKSRLLPIQYESIGDWSNGRLYMVQKDGLWGFINKKSLELVVDFKYNRVISYVNDCYLVEKEGIRILMNEEGVEVETDVETIIGGDIKSMPL</sequence>
<dbReference type="Gene3D" id="3.60.15.10">
    <property type="entry name" value="Ribonuclease Z/Hydroxyacylglutathione hydrolase-like"/>
    <property type="match status" value="1"/>
</dbReference>
<dbReference type="InterPro" id="IPR001279">
    <property type="entry name" value="Metallo-B-lactamas"/>
</dbReference>
<evidence type="ECO:0000313" key="2">
    <source>
        <dbReference type="EMBL" id="KAA6319164.1"/>
    </source>
</evidence>
<comment type="caution">
    <text evidence="2">The sequence shown here is derived from an EMBL/GenBank/DDBJ whole genome shotgun (WGS) entry which is preliminary data.</text>
</comment>
<dbReference type="InterPro" id="IPR052159">
    <property type="entry name" value="Competence_DNA_uptake"/>
</dbReference>
<accession>A0A5J4QDU4</accession>
<proteinExistence type="predicted"/>
<dbReference type="PANTHER" id="PTHR30619:SF1">
    <property type="entry name" value="RECOMBINATION PROTEIN 2"/>
    <property type="match status" value="1"/>
</dbReference>
<organism evidence="2">
    <name type="scientific">termite gut metagenome</name>
    <dbReference type="NCBI Taxonomy" id="433724"/>
    <lineage>
        <taxon>unclassified sequences</taxon>
        <taxon>metagenomes</taxon>
        <taxon>organismal metagenomes</taxon>
    </lineage>
</organism>
<dbReference type="AlphaFoldDB" id="A0A5J4QDU4"/>
<name>A0A5J4QDU4_9ZZZZ</name>
<dbReference type="EMBL" id="SNRY01003969">
    <property type="protein sequence ID" value="KAA6319164.1"/>
    <property type="molecule type" value="Genomic_DNA"/>
</dbReference>
<reference evidence="2" key="1">
    <citation type="submission" date="2019-03" db="EMBL/GenBank/DDBJ databases">
        <title>Single cell metagenomics reveals metabolic interactions within the superorganism composed of flagellate Streblomastix strix and complex community of Bacteroidetes bacteria on its surface.</title>
        <authorList>
            <person name="Treitli S.C."/>
            <person name="Kolisko M."/>
            <person name="Husnik F."/>
            <person name="Keeling P."/>
            <person name="Hampl V."/>
        </authorList>
    </citation>
    <scope>NUCLEOTIDE SEQUENCE</scope>
    <source>
        <strain evidence="2">STM</strain>
    </source>
</reference>
<dbReference type="Pfam" id="PF00753">
    <property type="entry name" value="Lactamase_B"/>
    <property type="match status" value="1"/>
</dbReference>
<feature type="domain" description="Metallo-beta-lactamase" evidence="1">
    <location>
        <begin position="31"/>
        <end position="104"/>
    </location>
</feature>
<evidence type="ECO:0000259" key="1">
    <source>
        <dbReference type="Pfam" id="PF00753"/>
    </source>
</evidence>
<dbReference type="SUPFAM" id="SSF56281">
    <property type="entry name" value="Metallo-hydrolase/oxidoreductase"/>
    <property type="match status" value="1"/>
</dbReference>